<sequence length="113" mass="12538">MKVAVVALICFFFLIDPLVSATEEKENAPMSVQNDVVDLFRRADRPASCCPDSCIGNWNRLQIGGLFMQIWFFGCVKIAVLDGGVDRMGNFYDEERHIGLMMRGCALLPMGGS</sequence>
<evidence type="ECO:0000256" key="1">
    <source>
        <dbReference type="SAM" id="SignalP"/>
    </source>
</evidence>
<dbReference type="WBParaSite" id="MBELARI_LOCUS7082">
    <property type="protein sequence ID" value="MBELARI_LOCUS7082"/>
    <property type="gene ID" value="MBELARI_LOCUS7082"/>
</dbReference>
<feature type="chain" id="PRO_5042021085" evidence="1">
    <location>
        <begin position="22"/>
        <end position="113"/>
    </location>
</feature>
<evidence type="ECO:0000313" key="2">
    <source>
        <dbReference type="Proteomes" id="UP000887575"/>
    </source>
</evidence>
<reference evidence="3" key="1">
    <citation type="submission" date="2024-02" db="UniProtKB">
        <authorList>
            <consortium name="WormBaseParasite"/>
        </authorList>
    </citation>
    <scope>IDENTIFICATION</scope>
</reference>
<evidence type="ECO:0000313" key="3">
    <source>
        <dbReference type="WBParaSite" id="MBELARI_LOCUS7082"/>
    </source>
</evidence>
<protein>
    <submittedName>
        <fullName evidence="3">Uncharacterized protein</fullName>
    </submittedName>
</protein>
<accession>A0AAF3FKA8</accession>
<keyword evidence="2" id="KW-1185">Reference proteome</keyword>
<dbReference type="Proteomes" id="UP000887575">
    <property type="component" value="Unassembled WGS sequence"/>
</dbReference>
<organism evidence="2 3">
    <name type="scientific">Mesorhabditis belari</name>
    <dbReference type="NCBI Taxonomy" id="2138241"/>
    <lineage>
        <taxon>Eukaryota</taxon>
        <taxon>Metazoa</taxon>
        <taxon>Ecdysozoa</taxon>
        <taxon>Nematoda</taxon>
        <taxon>Chromadorea</taxon>
        <taxon>Rhabditida</taxon>
        <taxon>Rhabditina</taxon>
        <taxon>Rhabditomorpha</taxon>
        <taxon>Rhabditoidea</taxon>
        <taxon>Rhabditidae</taxon>
        <taxon>Mesorhabditinae</taxon>
        <taxon>Mesorhabditis</taxon>
    </lineage>
</organism>
<feature type="signal peptide" evidence="1">
    <location>
        <begin position="1"/>
        <end position="21"/>
    </location>
</feature>
<keyword evidence="1" id="KW-0732">Signal</keyword>
<proteinExistence type="predicted"/>
<dbReference type="AlphaFoldDB" id="A0AAF3FKA8"/>
<name>A0AAF3FKA8_9BILA</name>